<keyword evidence="2 8" id="KW-0418">Kinase</keyword>
<evidence type="ECO:0000313" key="9">
    <source>
        <dbReference type="Proteomes" id="UP001055460"/>
    </source>
</evidence>
<keyword evidence="1" id="KW-0808">Transferase</keyword>
<dbReference type="PANTHER" id="PTHR24421">
    <property type="entry name" value="NITRATE/NITRITE SENSOR PROTEIN NARX-RELATED"/>
    <property type="match status" value="1"/>
</dbReference>
<sequence>MKLEPSNRFSARRVSPTAAAPPHGAGAPMDLDQASGRKVWTNTFRARSDKVIAVGRILLALGSVWIAWLDSVHVPLPPEPIYFLLIGYLFYAIAAAFLVWRTEISRVRGTLVRHIIDVAAFAIFMSMTDGPASPFFMLMPFTLLSATLHWRWRGALYTGLVCLAALLYLGYFDAGDMLDPDADTTTNASRILFIFVAAALLVWLGAHQEAVRAELLRLVQRTPSQPRGREWPALAALDYAAHVMLVPRALLLWTDAEEPWTYAALWNEGELEVMQMPPDAFGTWTDEKLLRSSLLVTEAARGRVLVHIGEGRFHQWSDPDPPISPALVEAFNINAAVSTFFQVDDLQARLFVLEPPALTLDDVAIAEIIADRIKALFEQAILVRRLSDEAAVDERIRIGRDLHDGVLQALAGTALQLQSLRKLKDAGPDVLAERLEAIQAMLLEEQRELRGFIRALEPGGNLQATGEMQLERQLEAVAARLRQQWQIDVSIAFDPPSGIDLPLALTYELARMTSEATANAVRHGGAQKVRITLSIDNGSIVLTIDDDGVGFGYGERLDHAELEREKIGPRSLRERAAARGGKLAIERIAEWTRVVVMLPMPQ</sequence>
<dbReference type="AlphaFoldDB" id="A0A9Q8YDM1"/>
<dbReference type="InterPro" id="IPR003594">
    <property type="entry name" value="HATPase_dom"/>
</dbReference>
<dbReference type="Gene3D" id="1.20.5.1930">
    <property type="match status" value="1"/>
</dbReference>
<dbReference type="GO" id="GO:0046983">
    <property type="term" value="F:protein dimerization activity"/>
    <property type="evidence" value="ECO:0007669"/>
    <property type="project" value="InterPro"/>
</dbReference>
<dbReference type="EMBL" id="CP098808">
    <property type="protein sequence ID" value="USJ26301.1"/>
    <property type="molecule type" value="Genomic_DNA"/>
</dbReference>
<keyword evidence="8" id="KW-0614">Plasmid</keyword>
<feature type="transmembrane region" description="Helical" evidence="5">
    <location>
        <begin position="51"/>
        <end position="69"/>
    </location>
</feature>
<keyword evidence="3" id="KW-0902">Two-component regulatory system</keyword>
<evidence type="ECO:0000259" key="7">
    <source>
        <dbReference type="Pfam" id="PF13581"/>
    </source>
</evidence>
<feature type="transmembrane region" description="Helical" evidence="5">
    <location>
        <begin position="155"/>
        <end position="171"/>
    </location>
</feature>
<accession>A0A9Q8YDM1</accession>
<evidence type="ECO:0000256" key="1">
    <source>
        <dbReference type="ARBA" id="ARBA00022679"/>
    </source>
</evidence>
<dbReference type="RefSeq" id="WP_112975224.1">
    <property type="nucleotide sequence ID" value="NZ_CP098808.1"/>
</dbReference>
<keyword evidence="5" id="KW-1133">Transmembrane helix</keyword>
<evidence type="ECO:0000256" key="3">
    <source>
        <dbReference type="ARBA" id="ARBA00023012"/>
    </source>
</evidence>
<dbReference type="InterPro" id="IPR050482">
    <property type="entry name" value="Sensor_HK_TwoCompSys"/>
</dbReference>
<evidence type="ECO:0000256" key="4">
    <source>
        <dbReference type="SAM" id="MobiDB-lite"/>
    </source>
</evidence>
<feature type="domain" description="Histidine kinase/HSP90-like ATPase" evidence="7">
    <location>
        <begin position="502"/>
        <end position="562"/>
    </location>
</feature>
<feature type="transmembrane region" description="Helical" evidence="5">
    <location>
        <begin position="81"/>
        <end position="99"/>
    </location>
</feature>
<dbReference type="Pfam" id="PF07730">
    <property type="entry name" value="HisKA_3"/>
    <property type="match status" value="1"/>
</dbReference>
<name>A0A9Q8YDM1_ENSAD</name>
<dbReference type="Gene3D" id="3.30.565.10">
    <property type="entry name" value="Histidine kinase-like ATPase, C-terminal domain"/>
    <property type="match status" value="1"/>
</dbReference>
<dbReference type="InterPro" id="IPR011712">
    <property type="entry name" value="Sig_transdc_His_kin_sub3_dim/P"/>
</dbReference>
<dbReference type="GO" id="GO:0016020">
    <property type="term" value="C:membrane"/>
    <property type="evidence" value="ECO:0007669"/>
    <property type="project" value="InterPro"/>
</dbReference>
<keyword evidence="5" id="KW-0472">Membrane</keyword>
<organism evidence="8 9">
    <name type="scientific">Ensifer adhaerens</name>
    <name type="common">Sinorhizobium morelense</name>
    <dbReference type="NCBI Taxonomy" id="106592"/>
    <lineage>
        <taxon>Bacteria</taxon>
        <taxon>Pseudomonadati</taxon>
        <taxon>Pseudomonadota</taxon>
        <taxon>Alphaproteobacteria</taxon>
        <taxon>Hyphomicrobiales</taxon>
        <taxon>Rhizobiaceae</taxon>
        <taxon>Sinorhizobium/Ensifer group</taxon>
        <taxon>Ensifer</taxon>
    </lineage>
</organism>
<geneLocation type="plasmid" evidence="8 9">
    <name>pA</name>
</geneLocation>
<evidence type="ECO:0000256" key="5">
    <source>
        <dbReference type="SAM" id="Phobius"/>
    </source>
</evidence>
<feature type="region of interest" description="Disordered" evidence="4">
    <location>
        <begin position="1"/>
        <end position="32"/>
    </location>
</feature>
<dbReference type="Proteomes" id="UP001055460">
    <property type="component" value="Plasmid pA"/>
</dbReference>
<reference evidence="8" key="1">
    <citation type="submission" date="2022-06" db="EMBL/GenBank/DDBJ databases">
        <title>Physiological and biochemical characterization and genomic elucidation of a strain of the genus Ensifer adhaerens M8 that combines arsenic oxidation and chromium reduction.</title>
        <authorList>
            <person name="Li X."/>
            <person name="Yu c."/>
        </authorList>
    </citation>
    <scope>NUCLEOTIDE SEQUENCE</scope>
    <source>
        <strain evidence="8">M8</strain>
        <plasmid evidence="8">pA</plasmid>
    </source>
</reference>
<protein>
    <submittedName>
        <fullName evidence="8">Sensor histidine kinase</fullName>
    </submittedName>
</protein>
<feature type="compositionally biased region" description="Low complexity" evidence="4">
    <location>
        <begin position="16"/>
        <end position="28"/>
    </location>
</feature>
<evidence type="ECO:0000256" key="2">
    <source>
        <dbReference type="ARBA" id="ARBA00022777"/>
    </source>
</evidence>
<evidence type="ECO:0000313" key="8">
    <source>
        <dbReference type="EMBL" id="USJ26301.1"/>
    </source>
</evidence>
<feature type="domain" description="Signal transduction histidine kinase subgroup 3 dimerisation and phosphoacceptor" evidence="6">
    <location>
        <begin position="394"/>
        <end position="459"/>
    </location>
</feature>
<dbReference type="InterPro" id="IPR036890">
    <property type="entry name" value="HATPase_C_sf"/>
</dbReference>
<evidence type="ECO:0000259" key="6">
    <source>
        <dbReference type="Pfam" id="PF07730"/>
    </source>
</evidence>
<feature type="transmembrane region" description="Helical" evidence="5">
    <location>
        <begin position="191"/>
        <end position="211"/>
    </location>
</feature>
<dbReference type="CDD" id="cd16917">
    <property type="entry name" value="HATPase_UhpB-NarQ-NarX-like"/>
    <property type="match status" value="1"/>
</dbReference>
<proteinExistence type="predicted"/>
<gene>
    <name evidence="8" type="ORF">NE863_20250</name>
</gene>
<keyword evidence="5" id="KW-0812">Transmembrane</keyword>
<dbReference type="Pfam" id="PF13581">
    <property type="entry name" value="HATPase_c_2"/>
    <property type="match status" value="1"/>
</dbReference>
<dbReference type="GO" id="GO:0000155">
    <property type="term" value="F:phosphorelay sensor kinase activity"/>
    <property type="evidence" value="ECO:0007669"/>
    <property type="project" value="InterPro"/>
</dbReference>
<dbReference type="SUPFAM" id="SSF55874">
    <property type="entry name" value="ATPase domain of HSP90 chaperone/DNA topoisomerase II/histidine kinase"/>
    <property type="match status" value="1"/>
</dbReference>